<dbReference type="Proteomes" id="UP000318937">
    <property type="component" value="Unassembled WGS sequence"/>
</dbReference>
<evidence type="ECO:0000313" key="2">
    <source>
        <dbReference type="Proteomes" id="UP000318937"/>
    </source>
</evidence>
<reference evidence="1 2" key="1">
    <citation type="submission" date="2019-05" db="EMBL/GenBank/DDBJ databases">
        <title>Psychrobacillus vulpis sp. nov., a new species isolated from feces of a red fox that inhabits in The Tablas de Daimiel Natural Park, Albacete, Spain.</title>
        <authorList>
            <person name="Rodriguez M."/>
            <person name="Reina J.C."/>
            <person name="Bejar V."/>
            <person name="Llamas I."/>
        </authorList>
    </citation>
    <scope>NUCLEOTIDE SEQUENCE [LARGE SCALE GENOMIC DNA]</scope>
    <source>
        <strain evidence="1 2">NHI-2</strain>
    </source>
</reference>
<dbReference type="EMBL" id="VDGG01000029">
    <property type="protein sequence ID" value="TQR11690.1"/>
    <property type="molecule type" value="Genomic_DNA"/>
</dbReference>
<dbReference type="AlphaFoldDB" id="A0A544T2L9"/>
<accession>A0A544T2L9</accession>
<proteinExistence type="predicted"/>
<name>A0A544T2L9_9BACI</name>
<organism evidence="1 2">
    <name type="scientific">Psychrobacillus soli</name>
    <dbReference type="NCBI Taxonomy" id="1543965"/>
    <lineage>
        <taxon>Bacteria</taxon>
        <taxon>Bacillati</taxon>
        <taxon>Bacillota</taxon>
        <taxon>Bacilli</taxon>
        <taxon>Bacillales</taxon>
        <taxon>Bacillaceae</taxon>
        <taxon>Psychrobacillus</taxon>
    </lineage>
</organism>
<comment type="caution">
    <text evidence="1">The sequence shown here is derived from an EMBL/GenBank/DDBJ whole genome shotgun (WGS) entry which is preliminary data.</text>
</comment>
<dbReference type="RefSeq" id="WP_142607986.1">
    <property type="nucleotide sequence ID" value="NZ_VDGG01000029.1"/>
</dbReference>
<dbReference type="OrthoDB" id="2456601at2"/>
<evidence type="ECO:0000313" key="1">
    <source>
        <dbReference type="EMBL" id="TQR11690.1"/>
    </source>
</evidence>
<keyword evidence="2" id="KW-1185">Reference proteome</keyword>
<protein>
    <submittedName>
        <fullName evidence="1">Uncharacterized protein</fullName>
    </submittedName>
</protein>
<gene>
    <name evidence="1" type="ORF">FG383_13855</name>
</gene>
<sequence>MNSYNDPLIYIKGPPVFHLPPREKVDIQMEEQEIDQEIEQDESTSIYEIRSSMTDKTIVILEKLKFLEKPFQRKVYRPLVFHLEDGVHLQGEVEKVEGEFVTFFIGAGELMRYRVDQVKRIVWRGVEMK</sequence>